<dbReference type="GO" id="GO:0005815">
    <property type="term" value="C:microtubule organizing center"/>
    <property type="evidence" value="ECO:0007669"/>
    <property type="project" value="TreeGrafter"/>
</dbReference>
<protein>
    <submittedName>
        <fullName evidence="2">CCD81 protein</fullName>
    </submittedName>
</protein>
<feature type="domain" description="CCDC81 HU" evidence="1">
    <location>
        <begin position="56"/>
        <end position="129"/>
    </location>
</feature>
<dbReference type="PANTHER" id="PTHR14362:SF2">
    <property type="entry name" value="COILED-COIL DOMAIN-CONTAINING PROTEIN 81"/>
    <property type="match status" value="1"/>
</dbReference>
<dbReference type="InterPro" id="IPR026295">
    <property type="entry name" value="CCD81"/>
</dbReference>
<dbReference type="OrthoDB" id="125906at2759"/>
<evidence type="ECO:0000313" key="2">
    <source>
        <dbReference type="EMBL" id="NXU60087.1"/>
    </source>
</evidence>
<feature type="non-terminal residue" evidence="2">
    <location>
        <position position="138"/>
    </location>
</feature>
<accession>A0A7L3M0I2</accession>
<dbReference type="PANTHER" id="PTHR14362">
    <property type="entry name" value="COILED-COIL DOMAIN-CONTAINING PROTEIN 81"/>
    <property type="match status" value="1"/>
</dbReference>
<reference evidence="2 3" key="1">
    <citation type="submission" date="2019-09" db="EMBL/GenBank/DDBJ databases">
        <title>Bird 10,000 Genomes (B10K) Project - Family phase.</title>
        <authorList>
            <person name="Zhang G."/>
        </authorList>
    </citation>
    <scope>NUCLEOTIDE SEQUENCE [LARGE SCALE GENOMIC DNA]</scope>
    <source>
        <strain evidence="2">B10K-DU-029-46</strain>
    </source>
</reference>
<gene>
    <name evidence="2" type="primary">Ccdc81_2</name>
    <name evidence="2" type="ORF">TURVEL_R01345</name>
</gene>
<dbReference type="Pfam" id="PF18289">
    <property type="entry name" value="HU-CCDC81_euk_2"/>
    <property type="match status" value="1"/>
</dbReference>
<evidence type="ECO:0000259" key="1">
    <source>
        <dbReference type="Pfam" id="PF18289"/>
    </source>
</evidence>
<dbReference type="EMBL" id="VZTY01068683">
    <property type="protein sequence ID" value="NXU60087.1"/>
    <property type="molecule type" value="Genomic_DNA"/>
</dbReference>
<evidence type="ECO:0000313" key="3">
    <source>
        <dbReference type="Proteomes" id="UP000582182"/>
    </source>
</evidence>
<dbReference type="InterPro" id="IPR040673">
    <property type="entry name" value="CCDC81_HU_dom_2"/>
</dbReference>
<sequence>QGVELPGLGTFAPLQEEFVGEKEVIVARRPIFRMGVDKECQQKFLITTDIIPESIPIRQLNYKWLARAASLPLYMVTDCVKETILLYTLQIKNDQELPFIFKDLGVLTCRNGVLCMRFYYKCVTRLETKATRIALMRT</sequence>
<organism evidence="2 3">
    <name type="scientific">Turnix velox</name>
    <name type="common">Little buttonquail</name>
    <dbReference type="NCBI Taxonomy" id="2529409"/>
    <lineage>
        <taxon>Eukaryota</taxon>
        <taxon>Metazoa</taxon>
        <taxon>Chordata</taxon>
        <taxon>Craniata</taxon>
        <taxon>Vertebrata</taxon>
        <taxon>Euteleostomi</taxon>
        <taxon>Archelosauria</taxon>
        <taxon>Archosauria</taxon>
        <taxon>Dinosauria</taxon>
        <taxon>Saurischia</taxon>
        <taxon>Theropoda</taxon>
        <taxon>Coelurosauria</taxon>
        <taxon>Aves</taxon>
        <taxon>Neognathae</taxon>
        <taxon>Neoaves</taxon>
        <taxon>Charadriiformes</taxon>
        <taxon>Turnicidae</taxon>
        <taxon>Turnix</taxon>
    </lineage>
</organism>
<name>A0A7L3M0I2_9CHAR</name>
<dbReference type="Proteomes" id="UP000582182">
    <property type="component" value="Unassembled WGS sequence"/>
</dbReference>
<feature type="non-terminal residue" evidence="2">
    <location>
        <position position="1"/>
    </location>
</feature>
<keyword evidence="3" id="KW-1185">Reference proteome</keyword>
<dbReference type="AlphaFoldDB" id="A0A7L3M0I2"/>
<comment type="caution">
    <text evidence="2">The sequence shown here is derived from an EMBL/GenBank/DDBJ whole genome shotgun (WGS) entry which is preliminary data.</text>
</comment>
<proteinExistence type="predicted"/>